<evidence type="ECO:0000313" key="3">
    <source>
        <dbReference type="Proteomes" id="UP000006565"/>
    </source>
</evidence>
<feature type="transmembrane region" description="Helical" evidence="1">
    <location>
        <begin position="187"/>
        <end position="205"/>
    </location>
</feature>
<keyword evidence="1" id="KW-0812">Transmembrane</keyword>
<accession>E1RJW7</accession>
<reference evidence="2 3" key="1">
    <citation type="journal article" date="2010" name="Stand. Genomic Sci.">
        <title>Complete genome sequence of Methanoplanus petrolearius type strain (SEBR 4847).</title>
        <authorList>
            <person name="Brambilla E."/>
            <person name="Djao O.D."/>
            <person name="Daligault H."/>
            <person name="Lapidus A."/>
            <person name="Lucas S."/>
            <person name="Hammon N."/>
            <person name="Nolan M."/>
            <person name="Tice H."/>
            <person name="Cheng J.F."/>
            <person name="Han C."/>
            <person name="Tapia R."/>
            <person name="Goodwin L."/>
            <person name="Pitluck S."/>
            <person name="Liolios K."/>
            <person name="Ivanova N."/>
            <person name="Mavromatis K."/>
            <person name="Mikhailova N."/>
            <person name="Pati A."/>
            <person name="Chen A."/>
            <person name="Palaniappan K."/>
            <person name="Land M."/>
            <person name="Hauser L."/>
            <person name="Chang Y.J."/>
            <person name="Jeffries C.D."/>
            <person name="Rohde M."/>
            <person name="Spring S."/>
            <person name="Sikorski J."/>
            <person name="Goker M."/>
            <person name="Woyke T."/>
            <person name="Bristow J."/>
            <person name="Eisen J.A."/>
            <person name="Markowitz V."/>
            <person name="Hugenholtz P."/>
            <person name="Kyrpides N.C."/>
            <person name="Klenk H.P."/>
        </authorList>
    </citation>
    <scope>NUCLEOTIDE SEQUENCE [LARGE SCALE GENOMIC DNA]</scope>
    <source>
        <strain evidence="3">DSM 11571 / OCM 486 / SEBR 4847</strain>
    </source>
</reference>
<dbReference type="eggNOG" id="arCOG00563">
    <property type="taxonomic scope" value="Archaea"/>
</dbReference>
<feature type="transmembrane region" description="Helical" evidence="1">
    <location>
        <begin position="359"/>
        <end position="377"/>
    </location>
</feature>
<feature type="transmembrane region" description="Helical" evidence="1">
    <location>
        <begin position="240"/>
        <end position="260"/>
    </location>
</feature>
<organism evidence="2 3">
    <name type="scientific">Methanolacinia petrolearia (strain DSM 11571 / OCM 486 / SEBR 4847)</name>
    <name type="common">Methanoplanus petrolearius</name>
    <dbReference type="NCBI Taxonomy" id="679926"/>
    <lineage>
        <taxon>Archaea</taxon>
        <taxon>Methanobacteriati</taxon>
        <taxon>Methanobacteriota</taxon>
        <taxon>Stenosarchaea group</taxon>
        <taxon>Methanomicrobia</taxon>
        <taxon>Methanomicrobiales</taxon>
        <taxon>Methanomicrobiaceae</taxon>
        <taxon>Methanolacinia</taxon>
    </lineage>
</organism>
<feature type="transmembrane region" description="Helical" evidence="1">
    <location>
        <begin position="384"/>
        <end position="409"/>
    </location>
</feature>
<dbReference type="EMBL" id="CP002117">
    <property type="protein sequence ID" value="ADN36851.1"/>
    <property type="molecule type" value="Genomic_DNA"/>
</dbReference>
<dbReference type="InterPro" id="IPR018746">
    <property type="entry name" value="DUF2298"/>
</dbReference>
<evidence type="ECO:0000313" key="2">
    <source>
        <dbReference type="EMBL" id="ADN36851.1"/>
    </source>
</evidence>
<sequence length="662" mass="75478">MILKFIQLSIFPAVKKGFGDYGYGVSYPVSLLFFGIISWYCGLTGIPIYFSLIPFIILALFYLKAGEYRPENFGEWKQWDLLFIILFIFMLEVRFLNPSISYAEKFMDHAFLASIINNPVIPPLDPWYSGGDLNMYYYMGHWMMGALGYIAGIKSTIVFNLVLPTVFANTGIALYASGKLLLKKYQWLPVVILFLVNPAFIWYALNLQGFSSVMWDSTRTIENAITEYPLFSMLWGDPHAHVISFFNQALLIFILVYAYVKWNETSETGRKKLILAGALSLGTMPLINTWDILLYAPLTLVFAGLTWIKSMKEDCASGAWRLFFIMPIYAVLFYLPYYFMLNSAGVEGLGFVHTPTEPLPFLLVYGIFLLVFYAECIKDLRKRPYLLLILVPFILTGYTGAGLVLLPAFCLLLRRTLLPEEILSAAGLLIIMLTEIIYLVDNMGDVYFRMNTVFKFSLVAWFLMGTGGAIFVGKWISGRAKEEKPTGQADPEKLRKRNIALLVALLIAFSIPVMLPDLNYGYGGKTLDGMAWLENSHPYDYDAISYIRENTEDLDSAVILEAEGGDYTYYSRVSSMTGIPAVIGQPFHEQMWRGYDSDVGYRMQDVRLIYEDPDDFDRLTKKYNITHIYVGDSENETYDVNLPVENLSIYYQNENVTIYSIP</sequence>
<feature type="transmembrane region" description="Helical" evidence="1">
    <location>
        <begin position="272"/>
        <end position="287"/>
    </location>
</feature>
<feature type="transmembrane region" description="Helical" evidence="1">
    <location>
        <begin position="146"/>
        <end position="175"/>
    </location>
</feature>
<dbReference type="STRING" id="679926.Mpet_2103"/>
<dbReference type="NCBIfam" id="TIGR03662">
    <property type="entry name" value="Chlor_Arch_YYY"/>
    <property type="match status" value="1"/>
</dbReference>
<dbReference type="KEGG" id="mpi:Mpet_2103"/>
<feature type="transmembrane region" description="Helical" evidence="1">
    <location>
        <begin position="293"/>
        <end position="308"/>
    </location>
</feature>
<feature type="transmembrane region" description="Helical" evidence="1">
    <location>
        <begin position="421"/>
        <end position="440"/>
    </location>
</feature>
<dbReference type="Pfam" id="PF10060">
    <property type="entry name" value="DUF2298"/>
    <property type="match status" value="1"/>
</dbReference>
<dbReference type="PANTHER" id="PTHR10790:SF51">
    <property type="entry name" value="TETRATRICOPEPTIDE REPEAT PROTEIN"/>
    <property type="match status" value="1"/>
</dbReference>
<feature type="transmembrane region" description="Helical" evidence="1">
    <location>
        <begin position="497"/>
        <end position="515"/>
    </location>
</feature>
<gene>
    <name evidence="2" type="ordered locus">Mpet_2103</name>
</gene>
<keyword evidence="1" id="KW-1133">Transmembrane helix</keyword>
<dbReference type="Proteomes" id="UP000006565">
    <property type="component" value="Chromosome"/>
</dbReference>
<feature type="transmembrane region" description="Helical" evidence="1">
    <location>
        <begin position="21"/>
        <end position="40"/>
    </location>
</feature>
<feature type="transmembrane region" description="Helical" evidence="1">
    <location>
        <begin position="79"/>
        <end position="97"/>
    </location>
</feature>
<protein>
    <submittedName>
        <fullName evidence="2">YYY membrane protein</fullName>
    </submittedName>
</protein>
<keyword evidence="1" id="KW-0472">Membrane</keyword>
<feature type="transmembrane region" description="Helical" evidence="1">
    <location>
        <begin position="46"/>
        <end position="63"/>
    </location>
</feature>
<dbReference type="AlphaFoldDB" id="E1RJW7"/>
<evidence type="ECO:0000256" key="1">
    <source>
        <dbReference type="SAM" id="Phobius"/>
    </source>
</evidence>
<keyword evidence="3" id="KW-1185">Reference proteome</keyword>
<proteinExistence type="predicted"/>
<feature type="transmembrane region" description="Helical" evidence="1">
    <location>
        <begin position="452"/>
        <end position="477"/>
    </location>
</feature>
<dbReference type="HOGENOM" id="CLU_011570_0_0_2"/>
<dbReference type="PANTHER" id="PTHR10790">
    <property type="entry name" value="TPR-DOMAIN CONTAINING PROTEIN"/>
    <property type="match status" value="1"/>
</dbReference>
<name>E1RJW7_METP4</name>
<feature type="transmembrane region" description="Helical" evidence="1">
    <location>
        <begin position="320"/>
        <end position="339"/>
    </location>
</feature>